<dbReference type="InterPro" id="IPR027417">
    <property type="entry name" value="P-loop_NTPase"/>
</dbReference>
<accession>X1D7J1</accession>
<dbReference type="GO" id="GO:0005829">
    <property type="term" value="C:cytosol"/>
    <property type="evidence" value="ECO:0007669"/>
    <property type="project" value="TreeGrafter"/>
</dbReference>
<organism evidence="2">
    <name type="scientific">marine sediment metagenome</name>
    <dbReference type="NCBI Taxonomy" id="412755"/>
    <lineage>
        <taxon>unclassified sequences</taxon>
        <taxon>metagenomes</taxon>
        <taxon>ecological metagenomes</taxon>
    </lineage>
</organism>
<name>X1D7J1_9ZZZZ</name>
<reference evidence="2" key="1">
    <citation type="journal article" date="2014" name="Front. Microbiol.">
        <title>High frequency of phylogenetically diverse reductive dehalogenase-homologous genes in deep subseafloor sedimentary metagenomes.</title>
        <authorList>
            <person name="Kawai M."/>
            <person name="Futagami T."/>
            <person name="Toyoda A."/>
            <person name="Takaki Y."/>
            <person name="Nishi S."/>
            <person name="Hori S."/>
            <person name="Arai W."/>
            <person name="Tsubouchi T."/>
            <person name="Morono Y."/>
            <person name="Uchiyama I."/>
            <person name="Ito T."/>
            <person name="Fujiyama A."/>
            <person name="Inagaki F."/>
            <person name="Takami H."/>
        </authorList>
    </citation>
    <scope>NUCLEOTIDE SEQUENCE</scope>
    <source>
        <strain evidence="2">Expedition CK06-06</strain>
    </source>
</reference>
<dbReference type="PANTHER" id="PTHR47396:SF1">
    <property type="entry name" value="ATP-DEPENDENT HELICASE IRC3-RELATED"/>
    <property type="match status" value="1"/>
</dbReference>
<dbReference type="PROSITE" id="PS51192">
    <property type="entry name" value="HELICASE_ATP_BIND_1"/>
    <property type="match status" value="1"/>
</dbReference>
<comment type="caution">
    <text evidence="2">The sequence shown here is derived from an EMBL/GenBank/DDBJ whole genome shotgun (WGS) entry which is preliminary data.</text>
</comment>
<dbReference type="PANTHER" id="PTHR47396">
    <property type="entry name" value="TYPE I RESTRICTION ENZYME ECOKI R PROTEIN"/>
    <property type="match status" value="1"/>
</dbReference>
<dbReference type="InterPro" id="IPR014001">
    <property type="entry name" value="Helicase_ATP-bd"/>
</dbReference>
<dbReference type="EMBL" id="BART01021819">
    <property type="protein sequence ID" value="GAH04250.1"/>
    <property type="molecule type" value="Genomic_DNA"/>
</dbReference>
<dbReference type="Gene3D" id="3.40.50.300">
    <property type="entry name" value="P-loop containing nucleotide triphosphate hydrolases"/>
    <property type="match status" value="2"/>
</dbReference>
<dbReference type="InterPro" id="IPR050742">
    <property type="entry name" value="Helicase_Restrict-Modif_Enz"/>
</dbReference>
<dbReference type="AlphaFoldDB" id="X1D7J1"/>
<sequence>MFTPFGDARFKIENGTISKSREMYFAIYQAIAKDERRPGLYREYSPDFFDLIIVDECHRGSARDESNWREILEYFEPAFQIGMTATPLREDNRDTYKYFGNPLYTYSLRQGIEDGFLAPYRVHRVISTVDATGWRPSKGELDRYGREIPDSEYSTKDFETIISLKKRTEAIAKHLTDYLNKTDCFDKTIVFCVDQEHAEEMRKALNNLNSALVKQYPDYVCRVVSEEGNIGKRHLSNFQELEKSTPAILTTSKLLTTGVDIPTCKNIVI</sequence>
<protein>
    <recommendedName>
        <fullName evidence="1">Helicase ATP-binding domain-containing protein</fullName>
    </recommendedName>
</protein>
<evidence type="ECO:0000259" key="1">
    <source>
        <dbReference type="PROSITE" id="PS51192"/>
    </source>
</evidence>
<dbReference type="SUPFAM" id="SSF52540">
    <property type="entry name" value="P-loop containing nucleoside triphosphate hydrolases"/>
    <property type="match status" value="1"/>
</dbReference>
<dbReference type="GO" id="GO:0016787">
    <property type="term" value="F:hydrolase activity"/>
    <property type="evidence" value="ECO:0007669"/>
    <property type="project" value="InterPro"/>
</dbReference>
<dbReference type="Pfam" id="PF04851">
    <property type="entry name" value="ResIII"/>
    <property type="match status" value="1"/>
</dbReference>
<evidence type="ECO:0000313" key="2">
    <source>
        <dbReference type="EMBL" id="GAH04250.1"/>
    </source>
</evidence>
<feature type="domain" description="Helicase ATP-binding" evidence="1">
    <location>
        <begin position="1"/>
        <end position="105"/>
    </location>
</feature>
<dbReference type="InterPro" id="IPR006935">
    <property type="entry name" value="Helicase/UvrB_N"/>
</dbReference>
<dbReference type="GO" id="GO:0003677">
    <property type="term" value="F:DNA binding"/>
    <property type="evidence" value="ECO:0007669"/>
    <property type="project" value="InterPro"/>
</dbReference>
<dbReference type="GO" id="GO:0005524">
    <property type="term" value="F:ATP binding"/>
    <property type="evidence" value="ECO:0007669"/>
    <property type="project" value="InterPro"/>
</dbReference>
<feature type="non-terminal residue" evidence="2">
    <location>
        <position position="269"/>
    </location>
</feature>
<gene>
    <name evidence="2" type="ORF">S01H4_40135</name>
</gene>
<proteinExistence type="predicted"/>